<name>A0A0T9NIA8_9GAMM</name>
<dbReference type="InterPro" id="IPR023210">
    <property type="entry name" value="NADP_OxRdtase_dom"/>
</dbReference>
<dbReference type="Pfam" id="PF00248">
    <property type="entry name" value="Aldo_ket_red"/>
    <property type="match status" value="1"/>
</dbReference>
<dbReference type="EC" id="1.1.1.107" evidence="2"/>
<dbReference type="SUPFAM" id="SSF51430">
    <property type="entry name" value="NAD(P)-linked oxidoreductase"/>
    <property type="match status" value="1"/>
</dbReference>
<dbReference type="InterPro" id="IPR036812">
    <property type="entry name" value="NAD(P)_OxRdtase_dom_sf"/>
</dbReference>
<dbReference type="AlphaFoldDB" id="A0A0T9NIA8"/>
<dbReference type="InterPro" id="IPR020471">
    <property type="entry name" value="AKR"/>
</dbReference>
<dbReference type="GO" id="GO:0050235">
    <property type="term" value="F:pyridoxal 4-dehydrogenase activity"/>
    <property type="evidence" value="ECO:0007669"/>
    <property type="project" value="UniProtKB-EC"/>
</dbReference>
<accession>A0A0T9NIA8</accession>
<keyword evidence="2" id="KW-0560">Oxidoreductase</keyword>
<reference evidence="3" key="1">
    <citation type="submission" date="2015-03" db="EMBL/GenBank/DDBJ databases">
        <authorList>
            <consortium name="Pathogen Informatics"/>
            <person name="Murphy D."/>
        </authorList>
    </citation>
    <scope>NUCLEOTIDE SEQUENCE [LARGE SCALE GENOMIC DNA]</scope>
    <source>
        <strain evidence="3">IP6945</strain>
    </source>
</reference>
<dbReference type="GO" id="GO:0005829">
    <property type="term" value="C:cytosol"/>
    <property type="evidence" value="ECO:0007669"/>
    <property type="project" value="TreeGrafter"/>
</dbReference>
<dbReference type="PANTHER" id="PTHR42686:SF1">
    <property type="entry name" value="GH17980P-RELATED"/>
    <property type="match status" value="1"/>
</dbReference>
<evidence type="ECO:0000313" key="2">
    <source>
        <dbReference type="EMBL" id="CNH11209.1"/>
    </source>
</evidence>
<proteinExistence type="predicted"/>
<dbReference type="EMBL" id="CQAW01000002">
    <property type="protein sequence ID" value="CNH11209.1"/>
    <property type="molecule type" value="Genomic_DNA"/>
</dbReference>
<evidence type="ECO:0000259" key="1">
    <source>
        <dbReference type="Pfam" id="PF00248"/>
    </source>
</evidence>
<feature type="domain" description="NADP-dependent oxidoreductase" evidence="1">
    <location>
        <begin position="34"/>
        <end position="341"/>
    </location>
</feature>
<dbReference type="Proteomes" id="UP000041882">
    <property type="component" value="Unassembled WGS sequence"/>
</dbReference>
<sequence>MGLKNIDLKNIDLKNIELKNTQPLGKTGFQIPTVGVGTCPLGELFEEIAEQDAQTTLETAWDNGIRLYDTAPWYGRGQGEHRTGRFLYRKNRDDYVLSTKVGRRLLAPRSRKTFQTAPWQGGLAFESVHDYSYDGILRSYEDSLQRLGINKVDILYIHDLDTGYFPDEQDLLGKLKELESGGFRALEELKAAGEIAAFGAGINEPGMINRFLDRYPLDVFLVASRYTLLEQDIYADELLRAQQQGVGIVIGGVFNSGVLATGIQDAARYDYGKLPASIAARVRKLQAVAADFSVPLAAAALQFPRGFSAVASVLYGPSRPAEVTQNSVNFQYPIPAEFWLALRAQGLIAEHIPLPD</sequence>
<gene>
    <name evidence="2" type="primary">pld1</name>
    <name evidence="2" type="ORF">ERS008472_00562</name>
</gene>
<evidence type="ECO:0000313" key="3">
    <source>
        <dbReference type="Proteomes" id="UP000041882"/>
    </source>
</evidence>
<organism evidence="2 3">
    <name type="scientific">Yersinia thracica</name>
    <dbReference type="NCBI Taxonomy" id="2890319"/>
    <lineage>
        <taxon>Bacteria</taxon>
        <taxon>Pseudomonadati</taxon>
        <taxon>Pseudomonadota</taxon>
        <taxon>Gammaproteobacteria</taxon>
        <taxon>Enterobacterales</taxon>
        <taxon>Yersiniaceae</taxon>
        <taxon>Yersinia</taxon>
    </lineage>
</organism>
<dbReference type="RefSeq" id="WP_072082435.1">
    <property type="nucleotide sequence ID" value="NZ_CABHXX010000098.1"/>
</dbReference>
<dbReference type="PANTHER" id="PTHR42686">
    <property type="entry name" value="GH17980P-RELATED"/>
    <property type="match status" value="1"/>
</dbReference>
<keyword evidence="3" id="KW-1185">Reference proteome</keyword>
<protein>
    <submittedName>
        <fullName evidence="2">Aldo-keto reductase</fullName>
        <ecNumber evidence="2">1.1.1.107</ecNumber>
    </submittedName>
</protein>
<dbReference type="Gene3D" id="3.20.20.100">
    <property type="entry name" value="NADP-dependent oxidoreductase domain"/>
    <property type="match status" value="1"/>
</dbReference>